<organism evidence="1 2">
    <name type="scientific">Saccharothrix tamanrassetensis</name>
    <dbReference type="NCBI Taxonomy" id="1051531"/>
    <lineage>
        <taxon>Bacteria</taxon>
        <taxon>Bacillati</taxon>
        <taxon>Actinomycetota</taxon>
        <taxon>Actinomycetes</taxon>
        <taxon>Pseudonocardiales</taxon>
        <taxon>Pseudonocardiaceae</taxon>
        <taxon>Saccharothrix</taxon>
    </lineage>
</organism>
<accession>A0A841CW08</accession>
<sequence>MANNEVPFQNNMKFGKGFNRLTGEVLASPAVKGSVSVLGQAGGQVVKSDCVTIQDVTTLHEQLGIDIAASGSHGPLSGNAKVQFANECDFSTFSTYVVVRVSVENAFESFDDPVFTADAEELLINNNSTRFRARFGDCYIHGLKKGGEFFAIYQMTSTSKSERQSLAVEVNAAFDGVVTSAELAAKVRTAKSQSASHLEVGVHVFRQGAISGADLDRDDIMKTAKGFPLAVAGANAFPFSVTVQNYTALRSPNDQFNFIEIANQQDVLADLMRKRFEFLELRDDYSYVLKHPADFENPDGTAVDPDVVDRMRLEIVSAINTMQREAVTCSRQPGQCAFTEFDAGRFESAKPRLKQGAGTPPPPPANAMPNLTGQLAQPIISLLACVNLEGVDHCLNFLRGELNGLGVDPRALANFFFQVTRSGVTPEVRGDASRPGARIKSQFPAPGVPVEPLSTMRFEVTQ</sequence>
<reference evidence="1 2" key="1">
    <citation type="submission" date="2020-08" db="EMBL/GenBank/DDBJ databases">
        <title>Genomic Encyclopedia of Type Strains, Phase III (KMG-III): the genomes of soil and plant-associated and newly described type strains.</title>
        <authorList>
            <person name="Whitman W."/>
        </authorList>
    </citation>
    <scope>NUCLEOTIDE SEQUENCE [LARGE SCALE GENOMIC DNA]</scope>
    <source>
        <strain evidence="1 2">CECT 8640</strain>
    </source>
</reference>
<dbReference type="RefSeq" id="WP_184698719.1">
    <property type="nucleotide sequence ID" value="NZ_JACHJN010000016.1"/>
</dbReference>
<comment type="caution">
    <text evidence="1">The sequence shown here is derived from an EMBL/GenBank/DDBJ whole genome shotgun (WGS) entry which is preliminary data.</text>
</comment>
<name>A0A841CW08_9PSEU</name>
<evidence type="ECO:0000313" key="2">
    <source>
        <dbReference type="Proteomes" id="UP000547510"/>
    </source>
</evidence>
<keyword evidence="2" id="KW-1185">Reference proteome</keyword>
<gene>
    <name evidence="1" type="ORF">FHS29_007108</name>
</gene>
<dbReference type="EMBL" id="JACHJN010000016">
    <property type="protein sequence ID" value="MBB5960484.1"/>
    <property type="molecule type" value="Genomic_DNA"/>
</dbReference>
<dbReference type="AlphaFoldDB" id="A0A841CW08"/>
<evidence type="ECO:0000313" key="1">
    <source>
        <dbReference type="EMBL" id="MBB5960484.1"/>
    </source>
</evidence>
<protein>
    <submittedName>
        <fullName evidence="1">Uncharacterized protein</fullName>
    </submittedName>
</protein>
<proteinExistence type="predicted"/>
<dbReference type="Proteomes" id="UP000547510">
    <property type="component" value="Unassembled WGS sequence"/>
</dbReference>